<dbReference type="OrthoDB" id="2863790at2"/>
<dbReference type="EMBL" id="VIWY01000010">
    <property type="protein sequence ID" value="TWG09197.1"/>
    <property type="molecule type" value="Genomic_DNA"/>
</dbReference>
<feature type="compositionally biased region" description="Low complexity" evidence="1">
    <location>
        <begin position="90"/>
        <end position="107"/>
    </location>
</feature>
<dbReference type="Pfam" id="PF10901">
    <property type="entry name" value="DUF2690"/>
    <property type="match status" value="1"/>
</dbReference>
<feature type="chain" id="PRO_5039311578" evidence="2">
    <location>
        <begin position="22"/>
        <end position="228"/>
    </location>
</feature>
<evidence type="ECO:0000313" key="3">
    <source>
        <dbReference type="EMBL" id="TWG09197.1"/>
    </source>
</evidence>
<feature type="compositionally biased region" description="Low complexity" evidence="1">
    <location>
        <begin position="73"/>
        <end position="83"/>
    </location>
</feature>
<proteinExistence type="predicted"/>
<feature type="signal peptide" evidence="2">
    <location>
        <begin position="1"/>
        <end position="21"/>
    </location>
</feature>
<evidence type="ECO:0000256" key="1">
    <source>
        <dbReference type="SAM" id="MobiDB-lite"/>
    </source>
</evidence>
<dbReference type="AlphaFoldDB" id="A0A561VC94"/>
<evidence type="ECO:0000313" key="4">
    <source>
        <dbReference type="Proteomes" id="UP000320239"/>
    </source>
</evidence>
<comment type="caution">
    <text evidence="3">The sequence shown here is derived from an EMBL/GenBank/DDBJ whole genome shotgun (WGS) entry which is preliminary data.</text>
</comment>
<sequence>MSRRPQRLAVALLAAAGIAFAGASPAGAVSADAVSTGVSPTGVVSANASPDDAEPAGTKSAGTQSAGTKPVGAQPAATQPAATSTDSAEPNGASPTGAGPGAAACGAKCDQQDPRTFNMCGSACQDGIPQRCADDAVTRHTSERGWVELRYSVACRTVWSRTAVGFPGMRGEHWVETRYSNGVLRMATTPTSDAWSPMLNDAGLAGRACAATLDVHYERTATECTGWY</sequence>
<organism evidence="3 4">
    <name type="scientific">Actinoplanes teichomyceticus</name>
    <dbReference type="NCBI Taxonomy" id="1867"/>
    <lineage>
        <taxon>Bacteria</taxon>
        <taxon>Bacillati</taxon>
        <taxon>Actinomycetota</taxon>
        <taxon>Actinomycetes</taxon>
        <taxon>Micromonosporales</taxon>
        <taxon>Micromonosporaceae</taxon>
        <taxon>Actinoplanes</taxon>
    </lineage>
</organism>
<reference evidence="3 4" key="1">
    <citation type="submission" date="2019-06" db="EMBL/GenBank/DDBJ databases">
        <title>Sequencing the genomes of 1000 actinobacteria strains.</title>
        <authorList>
            <person name="Klenk H.-P."/>
        </authorList>
    </citation>
    <scope>NUCLEOTIDE SEQUENCE [LARGE SCALE GENOMIC DNA]</scope>
    <source>
        <strain evidence="3 4">DSM 43866</strain>
    </source>
</reference>
<feature type="region of interest" description="Disordered" evidence="1">
    <location>
        <begin position="45"/>
        <end position="108"/>
    </location>
</feature>
<accession>A0A561VC94</accession>
<gene>
    <name evidence="3" type="ORF">FHX34_11012</name>
</gene>
<keyword evidence="4" id="KW-1185">Reference proteome</keyword>
<protein>
    <submittedName>
        <fullName evidence="3">Uncharacterized protein DUF2690</fullName>
    </submittedName>
</protein>
<keyword evidence="2" id="KW-0732">Signal</keyword>
<dbReference type="InterPro" id="IPR021224">
    <property type="entry name" value="DUF2690"/>
</dbReference>
<dbReference type="RefSeq" id="WP_122979229.1">
    <property type="nucleotide sequence ID" value="NZ_BOMX01000098.1"/>
</dbReference>
<evidence type="ECO:0000256" key="2">
    <source>
        <dbReference type="SAM" id="SignalP"/>
    </source>
</evidence>
<name>A0A561VC94_ACTTI</name>
<dbReference type="Proteomes" id="UP000320239">
    <property type="component" value="Unassembled WGS sequence"/>
</dbReference>